<reference evidence="6" key="1">
    <citation type="journal article" date="2023" name="G3 (Bethesda)">
        <title>A reference genome for the long-term kleptoplast-retaining sea slug Elysia crispata morphotype clarki.</title>
        <authorList>
            <person name="Eastman K.E."/>
            <person name="Pendleton A.L."/>
            <person name="Shaikh M.A."/>
            <person name="Suttiyut T."/>
            <person name="Ogas R."/>
            <person name="Tomko P."/>
            <person name="Gavelis G."/>
            <person name="Widhalm J.R."/>
            <person name="Wisecaver J.H."/>
        </authorList>
    </citation>
    <scope>NUCLEOTIDE SEQUENCE</scope>
    <source>
        <strain evidence="6">ECLA1</strain>
    </source>
</reference>
<comment type="caution">
    <text evidence="6">The sequence shown here is derived from an EMBL/GenBank/DDBJ whole genome shotgun (WGS) entry which is preliminary data.</text>
</comment>
<dbReference type="PANTHER" id="PTHR22799">
    <property type="entry name" value="TETRANECTIN-RELATED"/>
    <property type="match status" value="1"/>
</dbReference>
<keyword evidence="7" id="KW-1185">Reference proteome</keyword>
<keyword evidence="4" id="KW-0430">Lectin</keyword>
<dbReference type="InterPro" id="IPR051663">
    <property type="entry name" value="CLec_Tetranectin-domain"/>
</dbReference>
<sequence>MRWMVCGRNSHRNIGNISSRSLDSTCRSIPVSGSLSQTTSTIRMVCGRNGHSKFSSRLAVIKFLGGFFLLVDLFESLQVKMLHKFTFFIYLMMVLNDVQCGPLSGPAIHLNVSPGQDDVDIVKSHTVACTLDPRLTSMVKVTALTLYGSRSYGTAGQVDSLATVDLWSPLARPLGGLGDADVDVFGEIGRNDVSMSQLGISWKYQLVSSPKQFKCVINGLDSNGHVVTISITSETSITTPHSIGIGVSDNHGAIDKQQVNSTSTDMESVELNFQNLTSKVDDIGEAVHCLEELIENQSLTTLLKQQTILNELKLAKLASVLDKFDVSAVFQGRRYFVTKAVASFNIRNADFLCEVMGGYLTEIEDKEEYDFLLNFVKRKGGGNFFTGANDIDEEGVWTYWHSGKPVTYANWRSGQPNNYQNKEDCMVIRIRFNRSNDWPCTANAKFVCEVPV</sequence>
<dbReference type="PANTHER" id="PTHR22799:SF1">
    <property type="entry name" value="C-TYPE LECTIN DOMAIN FAMILY 11 MEMBER A"/>
    <property type="match status" value="1"/>
</dbReference>
<evidence type="ECO:0000259" key="5">
    <source>
        <dbReference type="PROSITE" id="PS50041"/>
    </source>
</evidence>
<evidence type="ECO:0000256" key="2">
    <source>
        <dbReference type="ARBA" id="ARBA00022525"/>
    </source>
</evidence>
<evidence type="ECO:0000256" key="3">
    <source>
        <dbReference type="ARBA" id="ARBA00022729"/>
    </source>
</evidence>
<dbReference type="InterPro" id="IPR001304">
    <property type="entry name" value="C-type_lectin-like"/>
</dbReference>
<dbReference type="EMBL" id="JAWDGP010001874">
    <property type="protein sequence ID" value="KAK3787225.1"/>
    <property type="molecule type" value="Genomic_DNA"/>
</dbReference>
<organism evidence="6 7">
    <name type="scientific">Elysia crispata</name>
    <name type="common">lettuce slug</name>
    <dbReference type="NCBI Taxonomy" id="231223"/>
    <lineage>
        <taxon>Eukaryota</taxon>
        <taxon>Metazoa</taxon>
        <taxon>Spiralia</taxon>
        <taxon>Lophotrochozoa</taxon>
        <taxon>Mollusca</taxon>
        <taxon>Gastropoda</taxon>
        <taxon>Heterobranchia</taxon>
        <taxon>Euthyneura</taxon>
        <taxon>Panpulmonata</taxon>
        <taxon>Sacoglossa</taxon>
        <taxon>Placobranchoidea</taxon>
        <taxon>Plakobranchidae</taxon>
        <taxon>Elysia</taxon>
    </lineage>
</organism>
<dbReference type="GO" id="GO:0005615">
    <property type="term" value="C:extracellular space"/>
    <property type="evidence" value="ECO:0007669"/>
    <property type="project" value="TreeGrafter"/>
</dbReference>
<dbReference type="Pfam" id="PF00059">
    <property type="entry name" value="Lectin_C"/>
    <property type="match status" value="1"/>
</dbReference>
<dbReference type="InterPro" id="IPR016187">
    <property type="entry name" value="CTDL_fold"/>
</dbReference>
<protein>
    <recommendedName>
        <fullName evidence="5">C-type lectin domain-containing protein</fullName>
    </recommendedName>
</protein>
<dbReference type="Proteomes" id="UP001283361">
    <property type="component" value="Unassembled WGS sequence"/>
</dbReference>
<dbReference type="SMART" id="SM00034">
    <property type="entry name" value="CLECT"/>
    <property type="match status" value="1"/>
</dbReference>
<gene>
    <name evidence="6" type="ORF">RRG08_061644</name>
</gene>
<dbReference type="CDD" id="cd00037">
    <property type="entry name" value="CLECT"/>
    <property type="match status" value="1"/>
</dbReference>
<dbReference type="AlphaFoldDB" id="A0AAE1AGT4"/>
<comment type="subcellular location">
    <subcellularLocation>
        <location evidence="1">Secreted</location>
    </subcellularLocation>
</comment>
<proteinExistence type="predicted"/>
<keyword evidence="2" id="KW-0964">Secreted</keyword>
<accession>A0AAE1AGT4</accession>
<evidence type="ECO:0000313" key="6">
    <source>
        <dbReference type="EMBL" id="KAK3787225.1"/>
    </source>
</evidence>
<evidence type="ECO:0000256" key="1">
    <source>
        <dbReference type="ARBA" id="ARBA00004613"/>
    </source>
</evidence>
<evidence type="ECO:0000313" key="7">
    <source>
        <dbReference type="Proteomes" id="UP001283361"/>
    </source>
</evidence>
<evidence type="ECO:0000256" key="4">
    <source>
        <dbReference type="ARBA" id="ARBA00022734"/>
    </source>
</evidence>
<dbReference type="GO" id="GO:0008083">
    <property type="term" value="F:growth factor activity"/>
    <property type="evidence" value="ECO:0007669"/>
    <property type="project" value="TreeGrafter"/>
</dbReference>
<dbReference type="SUPFAM" id="SSF56436">
    <property type="entry name" value="C-type lectin-like"/>
    <property type="match status" value="1"/>
</dbReference>
<dbReference type="Gene3D" id="3.10.100.10">
    <property type="entry name" value="Mannose-Binding Protein A, subunit A"/>
    <property type="match status" value="1"/>
</dbReference>
<dbReference type="GO" id="GO:0030246">
    <property type="term" value="F:carbohydrate binding"/>
    <property type="evidence" value="ECO:0007669"/>
    <property type="project" value="UniProtKB-KW"/>
</dbReference>
<keyword evidence="3" id="KW-0732">Signal</keyword>
<dbReference type="InterPro" id="IPR016186">
    <property type="entry name" value="C-type_lectin-like/link_sf"/>
</dbReference>
<name>A0AAE1AGT4_9GAST</name>
<dbReference type="PROSITE" id="PS50041">
    <property type="entry name" value="C_TYPE_LECTIN_2"/>
    <property type="match status" value="1"/>
</dbReference>
<feature type="domain" description="C-type lectin" evidence="5">
    <location>
        <begin position="330"/>
        <end position="449"/>
    </location>
</feature>